<dbReference type="GO" id="GO:0031124">
    <property type="term" value="P:mRNA 3'-end processing"/>
    <property type="evidence" value="ECO:0007669"/>
    <property type="project" value="InterPro"/>
</dbReference>
<dbReference type="InterPro" id="IPR026896">
    <property type="entry name" value="CSTF_C"/>
</dbReference>
<keyword evidence="2" id="KW-0539">Nucleus</keyword>
<dbReference type="Pfam" id="PF14304">
    <property type="entry name" value="CSTF_C"/>
    <property type="match status" value="1"/>
</dbReference>
<proteinExistence type="predicted"/>
<accession>A0AAD5YXP3</accession>
<evidence type="ECO:0000259" key="4">
    <source>
        <dbReference type="Pfam" id="PF14304"/>
    </source>
</evidence>
<feature type="domain" description="Transcription termination and cleavage factor C-terminal" evidence="4">
    <location>
        <begin position="192"/>
        <end position="223"/>
    </location>
</feature>
<dbReference type="InterPro" id="IPR038192">
    <property type="entry name" value="CSTF_C_sf"/>
</dbReference>
<evidence type="ECO:0000256" key="3">
    <source>
        <dbReference type="SAM" id="MobiDB-lite"/>
    </source>
</evidence>
<evidence type="ECO:0000256" key="1">
    <source>
        <dbReference type="ARBA" id="ARBA00004123"/>
    </source>
</evidence>
<sequence>MADQSSTEQLLELMIQLKKTTPKAARDILSSQPAIALVLAFSLLSTGPDLTQKTLAQYHESNARSQPTPSAPSVPPVATSTPPISALPPHLQTQYRTSTPPTNTPTPPVTAHGYPSQQGYAPPPQGYPQAGGSTPGYLSYGGQPQAQPSYPSYPQQPVPPPTYGAPPPAAAPPRPQAASGVRPEMLAAFPEDQKALIMHVLSMTPEQLNSLPPEQRSTYMQIRATLGVH</sequence>
<dbReference type="GO" id="GO:0003729">
    <property type="term" value="F:mRNA binding"/>
    <property type="evidence" value="ECO:0007669"/>
    <property type="project" value="TreeGrafter"/>
</dbReference>
<name>A0AAD5YXP3_9AGAR</name>
<evidence type="ECO:0000256" key="2">
    <source>
        <dbReference type="ARBA" id="ARBA00023242"/>
    </source>
</evidence>
<keyword evidence="6" id="KW-1185">Reference proteome</keyword>
<organism evidence="5 6">
    <name type="scientific">Leucocoprinus birnbaumii</name>
    <dbReference type="NCBI Taxonomy" id="56174"/>
    <lineage>
        <taxon>Eukaryota</taxon>
        <taxon>Fungi</taxon>
        <taxon>Dikarya</taxon>
        <taxon>Basidiomycota</taxon>
        <taxon>Agaricomycotina</taxon>
        <taxon>Agaricomycetes</taxon>
        <taxon>Agaricomycetidae</taxon>
        <taxon>Agaricales</taxon>
        <taxon>Agaricineae</taxon>
        <taxon>Agaricaceae</taxon>
        <taxon>Leucocoprinus</taxon>
    </lineage>
</organism>
<dbReference type="GO" id="GO:0005847">
    <property type="term" value="C:mRNA cleavage and polyadenylation specificity factor complex"/>
    <property type="evidence" value="ECO:0007669"/>
    <property type="project" value="TreeGrafter"/>
</dbReference>
<feature type="compositionally biased region" description="Low complexity" evidence="3">
    <location>
        <begin position="109"/>
        <end position="120"/>
    </location>
</feature>
<feature type="compositionally biased region" description="Pro residues" evidence="3">
    <location>
        <begin position="154"/>
        <end position="175"/>
    </location>
</feature>
<dbReference type="PANTHER" id="PTHR45735">
    <property type="entry name" value="CLEAVAGE STIMULATION FACTOR SUBUNIT 2"/>
    <property type="match status" value="1"/>
</dbReference>
<evidence type="ECO:0000313" key="6">
    <source>
        <dbReference type="Proteomes" id="UP001213000"/>
    </source>
</evidence>
<dbReference type="Gene3D" id="1.10.20.70">
    <property type="entry name" value="Transcription termination and cleavage factor, C-terminal domain"/>
    <property type="match status" value="1"/>
</dbReference>
<reference evidence="5" key="1">
    <citation type="submission" date="2022-07" db="EMBL/GenBank/DDBJ databases">
        <title>Genome Sequence of Leucocoprinus birnbaumii.</title>
        <authorList>
            <person name="Buettner E."/>
        </authorList>
    </citation>
    <scope>NUCLEOTIDE SEQUENCE</scope>
    <source>
        <strain evidence="5">VT141</strain>
    </source>
</reference>
<feature type="compositionally biased region" description="Polar residues" evidence="3">
    <location>
        <begin position="57"/>
        <end position="66"/>
    </location>
</feature>
<dbReference type="AlphaFoldDB" id="A0AAD5YXP3"/>
<dbReference type="PANTHER" id="PTHR45735:SF2">
    <property type="entry name" value="CLEAVAGE STIMULATION FACTOR SUBUNIT 2"/>
    <property type="match status" value="1"/>
</dbReference>
<feature type="compositionally biased region" description="Low complexity" evidence="3">
    <location>
        <begin position="140"/>
        <end position="153"/>
    </location>
</feature>
<dbReference type="Proteomes" id="UP001213000">
    <property type="component" value="Unassembled WGS sequence"/>
</dbReference>
<comment type="subcellular location">
    <subcellularLocation>
        <location evidence="1">Nucleus</location>
    </subcellularLocation>
</comment>
<dbReference type="EMBL" id="JANIEX010000071">
    <property type="protein sequence ID" value="KAJ3574358.1"/>
    <property type="molecule type" value="Genomic_DNA"/>
</dbReference>
<gene>
    <name evidence="5" type="ORF">NP233_g1825</name>
</gene>
<protein>
    <recommendedName>
        <fullName evidence="4">Transcription termination and cleavage factor C-terminal domain-containing protein</fullName>
    </recommendedName>
</protein>
<comment type="caution">
    <text evidence="5">The sequence shown here is derived from an EMBL/GenBank/DDBJ whole genome shotgun (WGS) entry which is preliminary data.</text>
</comment>
<feature type="region of interest" description="Disordered" evidence="3">
    <location>
        <begin position="57"/>
        <end position="180"/>
    </location>
</feature>
<evidence type="ECO:0000313" key="5">
    <source>
        <dbReference type="EMBL" id="KAJ3574358.1"/>
    </source>
</evidence>